<evidence type="ECO:0000256" key="1">
    <source>
        <dbReference type="ARBA" id="ARBA00023015"/>
    </source>
</evidence>
<dbReference type="PROSITE" id="PS50956">
    <property type="entry name" value="HTH_ASNC_2"/>
    <property type="match status" value="1"/>
</dbReference>
<dbReference type="Pfam" id="PF13412">
    <property type="entry name" value="HTH_24"/>
    <property type="match status" value="1"/>
</dbReference>
<dbReference type="PANTHER" id="PTHR30154:SF34">
    <property type="entry name" value="TRANSCRIPTIONAL REGULATOR AZLB"/>
    <property type="match status" value="1"/>
</dbReference>
<keyword evidence="3" id="KW-0804">Transcription</keyword>
<keyword evidence="1" id="KW-0805">Transcription regulation</keyword>
<organism evidence="5 6">
    <name type="scientific">Flavobacterium nackdongense</name>
    <dbReference type="NCBI Taxonomy" id="2547394"/>
    <lineage>
        <taxon>Bacteria</taxon>
        <taxon>Pseudomonadati</taxon>
        <taxon>Bacteroidota</taxon>
        <taxon>Flavobacteriia</taxon>
        <taxon>Flavobacteriales</taxon>
        <taxon>Flavobacteriaceae</taxon>
        <taxon>Flavobacterium</taxon>
    </lineage>
</organism>
<dbReference type="AlphaFoldDB" id="A0A4P6Y7C5"/>
<feature type="domain" description="HTH asnC-type" evidence="4">
    <location>
        <begin position="5"/>
        <end position="66"/>
    </location>
</feature>
<gene>
    <name evidence="5" type="ORF">E1750_06720</name>
</gene>
<dbReference type="SMART" id="SM00344">
    <property type="entry name" value="HTH_ASNC"/>
    <property type="match status" value="1"/>
</dbReference>
<evidence type="ECO:0000313" key="6">
    <source>
        <dbReference type="Proteomes" id="UP000291124"/>
    </source>
</evidence>
<dbReference type="KEGG" id="fnk:E1750_06720"/>
<dbReference type="SUPFAM" id="SSF54909">
    <property type="entry name" value="Dimeric alpha+beta barrel"/>
    <property type="match status" value="1"/>
</dbReference>
<dbReference type="SUPFAM" id="SSF46785">
    <property type="entry name" value="Winged helix' DNA-binding domain"/>
    <property type="match status" value="1"/>
</dbReference>
<protein>
    <submittedName>
        <fullName evidence="5">Lrp/AsnC family transcriptional regulator</fullName>
    </submittedName>
</protein>
<dbReference type="InterPro" id="IPR011008">
    <property type="entry name" value="Dimeric_a/b-barrel"/>
</dbReference>
<dbReference type="Gene3D" id="3.30.70.920">
    <property type="match status" value="1"/>
</dbReference>
<evidence type="ECO:0000256" key="3">
    <source>
        <dbReference type="ARBA" id="ARBA00023163"/>
    </source>
</evidence>
<dbReference type="GO" id="GO:0006355">
    <property type="term" value="P:regulation of DNA-templated transcription"/>
    <property type="evidence" value="ECO:0007669"/>
    <property type="project" value="UniProtKB-ARBA"/>
</dbReference>
<dbReference type="Pfam" id="PF01037">
    <property type="entry name" value="AsnC_trans_reg"/>
    <property type="match status" value="1"/>
</dbReference>
<dbReference type="InterPro" id="IPR019887">
    <property type="entry name" value="Tscrpt_reg_AsnC/Lrp_C"/>
</dbReference>
<evidence type="ECO:0000256" key="2">
    <source>
        <dbReference type="ARBA" id="ARBA00023125"/>
    </source>
</evidence>
<dbReference type="InterPro" id="IPR000485">
    <property type="entry name" value="AsnC-type_HTH_dom"/>
</dbReference>
<dbReference type="GO" id="GO:0005829">
    <property type="term" value="C:cytosol"/>
    <property type="evidence" value="ECO:0007669"/>
    <property type="project" value="TreeGrafter"/>
</dbReference>
<keyword evidence="6" id="KW-1185">Reference proteome</keyword>
<dbReference type="PRINTS" id="PR00033">
    <property type="entry name" value="HTHASNC"/>
</dbReference>
<evidence type="ECO:0000259" key="4">
    <source>
        <dbReference type="PROSITE" id="PS50956"/>
    </source>
</evidence>
<dbReference type="Gene3D" id="1.10.10.10">
    <property type="entry name" value="Winged helix-like DNA-binding domain superfamily/Winged helix DNA-binding domain"/>
    <property type="match status" value="1"/>
</dbReference>
<dbReference type="PANTHER" id="PTHR30154">
    <property type="entry name" value="LEUCINE-RESPONSIVE REGULATORY PROTEIN"/>
    <property type="match status" value="1"/>
</dbReference>
<dbReference type="InterPro" id="IPR011991">
    <property type="entry name" value="ArsR-like_HTH"/>
</dbReference>
<dbReference type="InterPro" id="IPR019888">
    <property type="entry name" value="Tscrpt_reg_AsnC-like"/>
</dbReference>
<proteinExistence type="predicted"/>
<name>A0A4P6Y7C5_9FLAO</name>
<dbReference type="RefSeq" id="WP_133276035.1">
    <property type="nucleotide sequence ID" value="NZ_CP037933.1"/>
</dbReference>
<evidence type="ECO:0000313" key="5">
    <source>
        <dbReference type="EMBL" id="QBN18511.1"/>
    </source>
</evidence>
<reference evidence="6" key="1">
    <citation type="submission" date="2019-03" db="EMBL/GenBank/DDBJ databases">
        <title>Flavobacterium sp.</title>
        <authorList>
            <person name="Kim H."/>
        </authorList>
    </citation>
    <scope>NUCLEOTIDE SEQUENCE [LARGE SCALE GENOMIC DNA]</scope>
    <source>
        <strain evidence="6">GS13</strain>
    </source>
</reference>
<sequence length="155" mass="17945">MNPPLDPIDLQILDLLQEDSRITIKSMSEILKLSATPVFERIKKLEKNGYIKKYVALLSERKLGLKQVIFINLTLKEHTRSYLEKFVKEVKEFPEVIECYRITGNFDFLIKVLVEDIESYETFILTKLSLLSNLGNVQSHIALSESKNSTKIKLK</sequence>
<dbReference type="InterPro" id="IPR036388">
    <property type="entry name" value="WH-like_DNA-bd_sf"/>
</dbReference>
<dbReference type="EMBL" id="CP037933">
    <property type="protein sequence ID" value="QBN18511.1"/>
    <property type="molecule type" value="Genomic_DNA"/>
</dbReference>
<dbReference type="Proteomes" id="UP000291124">
    <property type="component" value="Chromosome"/>
</dbReference>
<dbReference type="GO" id="GO:0043200">
    <property type="term" value="P:response to amino acid"/>
    <property type="evidence" value="ECO:0007669"/>
    <property type="project" value="TreeGrafter"/>
</dbReference>
<dbReference type="CDD" id="cd00090">
    <property type="entry name" value="HTH_ARSR"/>
    <property type="match status" value="1"/>
</dbReference>
<dbReference type="GO" id="GO:0043565">
    <property type="term" value="F:sequence-specific DNA binding"/>
    <property type="evidence" value="ECO:0007669"/>
    <property type="project" value="InterPro"/>
</dbReference>
<keyword evidence="2" id="KW-0238">DNA-binding</keyword>
<dbReference type="OrthoDB" id="9800326at2"/>
<dbReference type="InterPro" id="IPR036390">
    <property type="entry name" value="WH_DNA-bd_sf"/>
</dbReference>
<accession>A0A4P6Y7C5</accession>